<dbReference type="Pfam" id="PF07859">
    <property type="entry name" value="Abhydrolase_3"/>
    <property type="match status" value="1"/>
</dbReference>
<evidence type="ECO:0000256" key="1">
    <source>
        <dbReference type="ARBA" id="ARBA00010515"/>
    </source>
</evidence>
<gene>
    <name evidence="4" type="ORF">CU669_12875</name>
</gene>
<accession>A0A364NX74</accession>
<sequence length="320" mass="33056">MIASQTVSRGTPGKLDDDVAFILAKAAELKLPSLGTMSPVDARAEFARRLSRTNPPAPDGVDAETMAIPGPGGALPIRLFRPAGQAEVKAALLYFHGGGFVVGDLDTHDAICRNIALRTGSLVASVDYRMGPEHPYPAAIQDGTAALQWLATGPGKGCVLGVAGDSAGGTLSAVAALHARDLGIRLAAQLLIYPAVDQGGDYPSRARLAEGYLLTQADITWFTQQYFVGRSGPVLEPDASPLRADSHAGLAPALVLTCGFDPLVDEGKAYAEALTKAGVPVRAVCLEGAIHGCLGLAAYLACGRDALDEVCDTWASVVGN</sequence>
<dbReference type="InterPro" id="IPR050300">
    <property type="entry name" value="GDXG_lipolytic_enzyme"/>
</dbReference>
<comment type="similarity">
    <text evidence="1">Belongs to the 'GDXG' lipolytic enzyme family.</text>
</comment>
<evidence type="ECO:0000313" key="5">
    <source>
        <dbReference type="Proteomes" id="UP000251075"/>
    </source>
</evidence>
<dbReference type="AlphaFoldDB" id="A0A364NX74"/>
<dbReference type="PANTHER" id="PTHR48081">
    <property type="entry name" value="AB HYDROLASE SUPERFAMILY PROTEIN C4A8.06C"/>
    <property type="match status" value="1"/>
</dbReference>
<protein>
    <submittedName>
        <fullName evidence="4">Alpha/beta hydrolase</fullName>
    </submittedName>
</protein>
<dbReference type="GO" id="GO:0016787">
    <property type="term" value="F:hydrolase activity"/>
    <property type="evidence" value="ECO:0007669"/>
    <property type="project" value="UniProtKB-KW"/>
</dbReference>
<dbReference type="EMBL" id="PGTO01000009">
    <property type="protein sequence ID" value="RAU21580.1"/>
    <property type="molecule type" value="Genomic_DNA"/>
</dbReference>
<dbReference type="InterPro" id="IPR002168">
    <property type="entry name" value="Lipase_GDXG_HIS_AS"/>
</dbReference>
<dbReference type="PANTHER" id="PTHR48081:SF8">
    <property type="entry name" value="ALPHA_BETA HYDROLASE FOLD-3 DOMAIN-CONTAINING PROTEIN-RELATED"/>
    <property type="match status" value="1"/>
</dbReference>
<evidence type="ECO:0000256" key="2">
    <source>
        <dbReference type="ARBA" id="ARBA00022801"/>
    </source>
</evidence>
<reference evidence="4 5" key="1">
    <citation type="submission" date="2017-11" db="EMBL/GenBank/DDBJ databases">
        <title>Draft genome sequence of magnetotactic bacterium Magnetospirillum kuznetsovii LBB-42.</title>
        <authorList>
            <person name="Grouzdev D.S."/>
            <person name="Rysina M.S."/>
            <person name="Baslerov R.V."/>
            <person name="Koziaeva V."/>
        </authorList>
    </citation>
    <scope>NUCLEOTIDE SEQUENCE [LARGE SCALE GENOMIC DNA]</scope>
    <source>
        <strain evidence="4 5">LBB-42</strain>
    </source>
</reference>
<dbReference type="InterPro" id="IPR029058">
    <property type="entry name" value="AB_hydrolase_fold"/>
</dbReference>
<dbReference type="InterPro" id="IPR013094">
    <property type="entry name" value="AB_hydrolase_3"/>
</dbReference>
<dbReference type="SUPFAM" id="SSF53474">
    <property type="entry name" value="alpha/beta-Hydrolases"/>
    <property type="match status" value="1"/>
</dbReference>
<name>A0A364NX74_9PROT</name>
<keyword evidence="2 4" id="KW-0378">Hydrolase</keyword>
<dbReference type="Gene3D" id="3.40.50.1820">
    <property type="entry name" value="alpha/beta hydrolase"/>
    <property type="match status" value="1"/>
</dbReference>
<evidence type="ECO:0000313" key="4">
    <source>
        <dbReference type="EMBL" id="RAU21580.1"/>
    </source>
</evidence>
<dbReference type="OrthoDB" id="9806180at2"/>
<dbReference type="Proteomes" id="UP000251075">
    <property type="component" value="Unassembled WGS sequence"/>
</dbReference>
<comment type="caution">
    <text evidence="4">The sequence shown here is derived from an EMBL/GenBank/DDBJ whole genome shotgun (WGS) entry which is preliminary data.</text>
</comment>
<dbReference type="PROSITE" id="PS01173">
    <property type="entry name" value="LIPASE_GDXG_HIS"/>
    <property type="match status" value="1"/>
</dbReference>
<proteinExistence type="inferred from homology"/>
<organism evidence="4 5">
    <name type="scientific">Paramagnetospirillum kuznetsovii</name>
    <dbReference type="NCBI Taxonomy" id="2053833"/>
    <lineage>
        <taxon>Bacteria</taxon>
        <taxon>Pseudomonadati</taxon>
        <taxon>Pseudomonadota</taxon>
        <taxon>Alphaproteobacteria</taxon>
        <taxon>Rhodospirillales</taxon>
        <taxon>Magnetospirillaceae</taxon>
        <taxon>Paramagnetospirillum</taxon>
    </lineage>
</organism>
<evidence type="ECO:0000259" key="3">
    <source>
        <dbReference type="Pfam" id="PF07859"/>
    </source>
</evidence>
<keyword evidence="5" id="KW-1185">Reference proteome</keyword>
<feature type="domain" description="Alpha/beta hydrolase fold-3" evidence="3">
    <location>
        <begin position="92"/>
        <end position="294"/>
    </location>
</feature>
<dbReference type="RefSeq" id="WP_112145299.1">
    <property type="nucleotide sequence ID" value="NZ_PGTO01000009.1"/>
</dbReference>